<dbReference type="RefSeq" id="WP_273742679.1">
    <property type="nucleotide sequence ID" value="NZ_CP117466.1"/>
</dbReference>
<evidence type="ECO:0000313" key="3">
    <source>
        <dbReference type="Proteomes" id="UP001216899"/>
    </source>
</evidence>
<dbReference type="PANTHER" id="PTHR36489:SF1">
    <property type="entry name" value="G-PROTEIN COUPLED RECEPTORS FAMILY 1 PROFILE DOMAIN-CONTAINING PROTEIN"/>
    <property type="match status" value="1"/>
</dbReference>
<name>A0ABY7UP99_9RHOB</name>
<evidence type="ECO:0000256" key="1">
    <source>
        <dbReference type="SAM" id="MobiDB-lite"/>
    </source>
</evidence>
<gene>
    <name evidence="2" type="ORF">PRL19_08825</name>
</gene>
<keyword evidence="3" id="KW-1185">Reference proteome</keyword>
<dbReference type="EMBL" id="CP117466">
    <property type="protein sequence ID" value="WDA11423.1"/>
    <property type="molecule type" value="Genomic_DNA"/>
</dbReference>
<sequence length="306" mass="32369">MTIDAKSVPLILLQFQITLPANIKPAAFDALVGFVATMTEVEPTPEPVAEPAPEPVAEPTPEPVAEPTPEPVAEPTPEPVAEPTPEPVAEPTPEPVAEPTPEPVAEPTPEPVAEPTPEPVAEPTPEPVAEPTPEPVAEPTPEPVAEPTPEPVAEPTPEPVAEPTPEPVAEPTPVKSPKAKPSAASKAKPAPAAKPISNSSAQDLLVAAVKGGMSGNRIQILAHLLGTPRDFSWVDDLFLAEGLIARRQVSEISDQLGCSDKFIANRWRAMMCRQITDKHGRMTTDGQADLLRTLRWLAEQEAAARV</sequence>
<dbReference type="PANTHER" id="PTHR36489">
    <property type="entry name" value="PROTEIN-COUPLED RECEPTOR GPR1, PUTATIVE-RELATED"/>
    <property type="match status" value="1"/>
</dbReference>
<feature type="region of interest" description="Disordered" evidence="1">
    <location>
        <begin position="43"/>
        <end position="196"/>
    </location>
</feature>
<proteinExistence type="predicted"/>
<evidence type="ECO:0000313" key="2">
    <source>
        <dbReference type="EMBL" id="WDA11423.1"/>
    </source>
</evidence>
<reference evidence="2 3" key="1">
    <citation type="submission" date="2023-02" db="EMBL/GenBank/DDBJ databases">
        <title>Whole genome sequenc of Paracoccus marcusii MBLB0836.</title>
        <authorList>
            <person name="Seo M.-J."/>
            <person name="Cho E.-S."/>
            <person name="Hwang C.Y."/>
        </authorList>
    </citation>
    <scope>NUCLEOTIDE SEQUENCE [LARGE SCALE GENOMIC DNA]</scope>
    <source>
        <strain evidence="2 3">MBLB0836</strain>
    </source>
</reference>
<organism evidence="2 3">
    <name type="scientific">Paracoccus marcusii</name>
    <dbReference type="NCBI Taxonomy" id="59779"/>
    <lineage>
        <taxon>Bacteria</taxon>
        <taxon>Pseudomonadati</taxon>
        <taxon>Pseudomonadota</taxon>
        <taxon>Alphaproteobacteria</taxon>
        <taxon>Rhodobacterales</taxon>
        <taxon>Paracoccaceae</taxon>
        <taxon>Paracoccus</taxon>
    </lineage>
</organism>
<accession>A0ABY7UP99</accession>
<feature type="compositionally biased region" description="Pro residues" evidence="1">
    <location>
        <begin position="44"/>
        <end position="170"/>
    </location>
</feature>
<protein>
    <submittedName>
        <fullName evidence="2">Uncharacterized protein</fullName>
    </submittedName>
</protein>
<feature type="compositionally biased region" description="Low complexity" evidence="1">
    <location>
        <begin position="171"/>
        <end position="196"/>
    </location>
</feature>
<dbReference type="Proteomes" id="UP001216899">
    <property type="component" value="Chromosome"/>
</dbReference>